<feature type="non-terminal residue" evidence="2">
    <location>
        <position position="70"/>
    </location>
</feature>
<proteinExistence type="predicted"/>
<accession>A0ABD3TK23</accession>
<keyword evidence="3" id="KW-1185">Reference proteome</keyword>
<evidence type="ECO:0000313" key="3">
    <source>
        <dbReference type="Proteomes" id="UP001634394"/>
    </source>
</evidence>
<feature type="compositionally biased region" description="Basic and acidic residues" evidence="1">
    <location>
        <begin position="32"/>
        <end position="50"/>
    </location>
</feature>
<dbReference type="Proteomes" id="UP001634394">
    <property type="component" value="Unassembled WGS sequence"/>
</dbReference>
<sequence length="70" mass="8031">DDEASVHDYEGLHVNNTEASTYLQLNDLSLEEDRNATSRPPENDSYEKLHPYTNNDIQMYSSLQIPKMAT</sequence>
<protein>
    <recommendedName>
        <fullName evidence="4">Latrophilin 2</fullName>
    </recommendedName>
</protein>
<gene>
    <name evidence="2" type="ORF">ACJMK2_022714</name>
</gene>
<name>A0ABD3TK23_SINWO</name>
<feature type="non-terminal residue" evidence="2">
    <location>
        <position position="1"/>
    </location>
</feature>
<organism evidence="2 3">
    <name type="scientific">Sinanodonta woodiana</name>
    <name type="common">Chinese pond mussel</name>
    <name type="synonym">Anodonta woodiana</name>
    <dbReference type="NCBI Taxonomy" id="1069815"/>
    <lineage>
        <taxon>Eukaryota</taxon>
        <taxon>Metazoa</taxon>
        <taxon>Spiralia</taxon>
        <taxon>Lophotrochozoa</taxon>
        <taxon>Mollusca</taxon>
        <taxon>Bivalvia</taxon>
        <taxon>Autobranchia</taxon>
        <taxon>Heteroconchia</taxon>
        <taxon>Palaeoheterodonta</taxon>
        <taxon>Unionida</taxon>
        <taxon>Unionoidea</taxon>
        <taxon>Unionidae</taxon>
        <taxon>Unioninae</taxon>
        <taxon>Sinanodonta</taxon>
    </lineage>
</organism>
<dbReference type="EMBL" id="JBJQND010000018">
    <property type="protein sequence ID" value="KAL3837350.1"/>
    <property type="molecule type" value="Genomic_DNA"/>
</dbReference>
<feature type="region of interest" description="Disordered" evidence="1">
    <location>
        <begin position="32"/>
        <end position="53"/>
    </location>
</feature>
<evidence type="ECO:0000256" key="1">
    <source>
        <dbReference type="SAM" id="MobiDB-lite"/>
    </source>
</evidence>
<dbReference type="AlphaFoldDB" id="A0ABD3TK23"/>
<evidence type="ECO:0008006" key="4">
    <source>
        <dbReference type="Google" id="ProtNLM"/>
    </source>
</evidence>
<reference evidence="2 3" key="1">
    <citation type="submission" date="2024-11" db="EMBL/GenBank/DDBJ databases">
        <title>Chromosome-level genome assembly of the freshwater bivalve Anodonta woodiana.</title>
        <authorList>
            <person name="Chen X."/>
        </authorList>
    </citation>
    <scope>NUCLEOTIDE SEQUENCE [LARGE SCALE GENOMIC DNA]</scope>
    <source>
        <strain evidence="2">MN2024</strain>
        <tissue evidence="2">Gills</tissue>
    </source>
</reference>
<evidence type="ECO:0000313" key="2">
    <source>
        <dbReference type="EMBL" id="KAL3837350.1"/>
    </source>
</evidence>
<comment type="caution">
    <text evidence="2">The sequence shown here is derived from an EMBL/GenBank/DDBJ whole genome shotgun (WGS) entry which is preliminary data.</text>
</comment>